<evidence type="ECO:0000259" key="10">
    <source>
        <dbReference type="Pfam" id="PF08352"/>
    </source>
</evidence>
<keyword evidence="7" id="KW-0067">ATP-binding</keyword>
<dbReference type="SUPFAM" id="SSF52540">
    <property type="entry name" value="P-loop containing nucleoside triphosphate hydrolases"/>
    <property type="match status" value="1"/>
</dbReference>
<keyword evidence="8" id="KW-1278">Translocase</keyword>
<keyword evidence="6" id="KW-0547">Nucleotide-binding</keyword>
<protein>
    <recommendedName>
        <fullName evidence="10">Oligopeptide/dipeptide ABC transporter C-terminal domain-containing protein</fullName>
    </recommendedName>
</protein>
<dbReference type="PATRIC" id="fig|1185652.3.peg.3019"/>
<evidence type="ECO:0000256" key="5">
    <source>
        <dbReference type="ARBA" id="ARBA00022519"/>
    </source>
</evidence>
<evidence type="ECO:0000256" key="3">
    <source>
        <dbReference type="ARBA" id="ARBA00022448"/>
    </source>
</evidence>
<organism evidence="11 12">
    <name type="scientific">Sinorhizobium fredii (strain USDA 257)</name>
    <dbReference type="NCBI Taxonomy" id="1185652"/>
    <lineage>
        <taxon>Bacteria</taxon>
        <taxon>Pseudomonadati</taxon>
        <taxon>Pseudomonadota</taxon>
        <taxon>Alphaproteobacteria</taxon>
        <taxon>Hyphomicrobiales</taxon>
        <taxon>Rhizobiaceae</taxon>
        <taxon>Sinorhizobium/Ensifer group</taxon>
        <taxon>Sinorhizobium</taxon>
    </lineage>
</organism>
<evidence type="ECO:0000256" key="9">
    <source>
        <dbReference type="ARBA" id="ARBA00023136"/>
    </source>
</evidence>
<proteinExistence type="inferred from homology"/>
<keyword evidence="5" id="KW-0997">Cell inner membrane</keyword>
<dbReference type="EMBL" id="CP003563">
    <property type="protein sequence ID" value="AFL51481.1"/>
    <property type="molecule type" value="Genomic_DNA"/>
</dbReference>
<dbReference type="KEGG" id="sfd:USDA257_c29100"/>
<keyword evidence="9" id="KW-0472">Membrane</keyword>
<feature type="domain" description="Oligopeptide/dipeptide ABC transporter C-terminal" evidence="10">
    <location>
        <begin position="34"/>
        <end position="61"/>
    </location>
</feature>
<dbReference type="GO" id="GO:0015833">
    <property type="term" value="P:peptide transport"/>
    <property type="evidence" value="ECO:0007669"/>
    <property type="project" value="InterPro"/>
</dbReference>
<dbReference type="Pfam" id="PF08352">
    <property type="entry name" value="oligo_HPY"/>
    <property type="match status" value="1"/>
</dbReference>
<dbReference type="HOGENOM" id="CLU_2810121_0_0_5"/>
<dbReference type="AlphaFoldDB" id="I3X6H5"/>
<name>I3X6H5_SINF2</name>
<comment type="similarity">
    <text evidence="2">Belongs to the ABC transporter superfamily.</text>
</comment>
<dbReference type="InterPro" id="IPR013563">
    <property type="entry name" value="Oligopep_ABC_C"/>
</dbReference>
<evidence type="ECO:0000256" key="7">
    <source>
        <dbReference type="ARBA" id="ARBA00022840"/>
    </source>
</evidence>
<sequence>MARQVAHTVWLSLDLAVVRQIADRIYVLYFGEVVEEGPPETVIGNPQHPYTRRLVESIPRSAIRLAP</sequence>
<dbReference type="PANTHER" id="PTHR43297">
    <property type="entry name" value="OLIGOPEPTIDE TRANSPORT ATP-BINDING PROTEIN APPD"/>
    <property type="match status" value="1"/>
</dbReference>
<accession>I3X6H5</accession>
<dbReference type="eggNOG" id="COG4608">
    <property type="taxonomic scope" value="Bacteria"/>
</dbReference>
<dbReference type="InterPro" id="IPR050388">
    <property type="entry name" value="ABC_Ni/Peptide_Import"/>
</dbReference>
<dbReference type="Gene3D" id="3.40.50.300">
    <property type="entry name" value="P-loop containing nucleotide triphosphate hydrolases"/>
    <property type="match status" value="1"/>
</dbReference>
<dbReference type="GO" id="GO:0005886">
    <property type="term" value="C:plasma membrane"/>
    <property type="evidence" value="ECO:0007669"/>
    <property type="project" value="UniProtKB-SubCell"/>
</dbReference>
<gene>
    <name evidence="11" type="ORF">USDA257_c29100</name>
</gene>
<dbReference type="Proteomes" id="UP000006180">
    <property type="component" value="Chromosome"/>
</dbReference>
<dbReference type="STRING" id="1185652.USDA257_c29100"/>
<evidence type="ECO:0000256" key="1">
    <source>
        <dbReference type="ARBA" id="ARBA00004417"/>
    </source>
</evidence>
<evidence type="ECO:0000256" key="6">
    <source>
        <dbReference type="ARBA" id="ARBA00022741"/>
    </source>
</evidence>
<dbReference type="PANTHER" id="PTHR43297:SF14">
    <property type="entry name" value="ATPASE AAA-TYPE CORE DOMAIN-CONTAINING PROTEIN"/>
    <property type="match status" value="1"/>
</dbReference>
<keyword evidence="4" id="KW-1003">Cell membrane</keyword>
<keyword evidence="3" id="KW-0813">Transport</keyword>
<dbReference type="RefSeq" id="WP_014763643.1">
    <property type="nucleotide sequence ID" value="NC_018000.1"/>
</dbReference>
<evidence type="ECO:0000313" key="11">
    <source>
        <dbReference type="EMBL" id="AFL51481.1"/>
    </source>
</evidence>
<evidence type="ECO:0000256" key="2">
    <source>
        <dbReference type="ARBA" id="ARBA00005417"/>
    </source>
</evidence>
<dbReference type="InterPro" id="IPR027417">
    <property type="entry name" value="P-loop_NTPase"/>
</dbReference>
<dbReference type="GO" id="GO:0005524">
    <property type="term" value="F:ATP binding"/>
    <property type="evidence" value="ECO:0007669"/>
    <property type="project" value="UniProtKB-KW"/>
</dbReference>
<evidence type="ECO:0000256" key="8">
    <source>
        <dbReference type="ARBA" id="ARBA00022967"/>
    </source>
</evidence>
<reference evidence="11 12" key="1">
    <citation type="journal article" date="2012" name="J. Bacteriol.">
        <title>Complete genome sequence of the broad-host-range strain Sinorhizobium fredii USDA257.</title>
        <authorList>
            <person name="Schuldes J."/>
            <person name="Rodriguez Orbegoso M."/>
            <person name="Schmeisser C."/>
            <person name="Krishnan H.B."/>
            <person name="Daniel R."/>
            <person name="Streit W.R."/>
        </authorList>
    </citation>
    <scope>NUCLEOTIDE SEQUENCE [LARGE SCALE GENOMIC DNA]</scope>
    <source>
        <strain evidence="11 12">USDA 257</strain>
    </source>
</reference>
<evidence type="ECO:0000313" key="12">
    <source>
        <dbReference type="Proteomes" id="UP000006180"/>
    </source>
</evidence>
<evidence type="ECO:0000256" key="4">
    <source>
        <dbReference type="ARBA" id="ARBA00022475"/>
    </source>
</evidence>
<comment type="subcellular location">
    <subcellularLocation>
        <location evidence="1">Cell inner membrane</location>
        <topology evidence="1">Peripheral membrane protein</topology>
    </subcellularLocation>
</comment>